<name>A0A8J2SU14_9STRA</name>
<protein>
    <submittedName>
        <fullName evidence="2">Uncharacterized protein</fullName>
    </submittedName>
</protein>
<evidence type="ECO:0000313" key="2">
    <source>
        <dbReference type="EMBL" id="CAH0376911.1"/>
    </source>
</evidence>
<organism evidence="2 3">
    <name type="scientific">Pelagomonas calceolata</name>
    <dbReference type="NCBI Taxonomy" id="35677"/>
    <lineage>
        <taxon>Eukaryota</taxon>
        <taxon>Sar</taxon>
        <taxon>Stramenopiles</taxon>
        <taxon>Ochrophyta</taxon>
        <taxon>Pelagophyceae</taxon>
        <taxon>Pelagomonadales</taxon>
        <taxon>Pelagomonadaceae</taxon>
        <taxon>Pelagomonas</taxon>
    </lineage>
</organism>
<evidence type="ECO:0000256" key="1">
    <source>
        <dbReference type="SAM" id="MobiDB-lite"/>
    </source>
</evidence>
<accession>A0A8J2SU14</accession>
<dbReference type="Proteomes" id="UP000789595">
    <property type="component" value="Unassembled WGS sequence"/>
</dbReference>
<dbReference type="AlphaFoldDB" id="A0A8J2SU14"/>
<reference evidence="2" key="1">
    <citation type="submission" date="2021-11" db="EMBL/GenBank/DDBJ databases">
        <authorList>
            <consortium name="Genoscope - CEA"/>
            <person name="William W."/>
        </authorList>
    </citation>
    <scope>NUCLEOTIDE SEQUENCE</scope>
</reference>
<feature type="non-terminal residue" evidence="2">
    <location>
        <position position="243"/>
    </location>
</feature>
<dbReference type="EMBL" id="CAKKNE010000005">
    <property type="protein sequence ID" value="CAH0376911.1"/>
    <property type="molecule type" value="Genomic_DNA"/>
</dbReference>
<keyword evidence="3" id="KW-1185">Reference proteome</keyword>
<evidence type="ECO:0000313" key="3">
    <source>
        <dbReference type="Proteomes" id="UP000789595"/>
    </source>
</evidence>
<feature type="non-terminal residue" evidence="2">
    <location>
        <position position="1"/>
    </location>
</feature>
<feature type="region of interest" description="Disordered" evidence="1">
    <location>
        <begin position="174"/>
        <end position="197"/>
    </location>
</feature>
<comment type="caution">
    <text evidence="2">The sequence shown here is derived from an EMBL/GenBank/DDBJ whole genome shotgun (WGS) entry which is preliminary data.</text>
</comment>
<sequence>TQNTLLTPLLPTARRRRRRQRRAQVAQHRAQWVRAKPFILQHGPEPLRLLRRNHAPAAVVRRVRPVLVPARRRGRDLGERVVQVQAQGATEEWPARRRRVRLFPRLELREQRALALARGRLAHLRLLLLALRQRRGRFGRDLGGIFAALAPRGALGLPHRSAVCSVQRAQQCKQRQASGRSTAEESRSARATPRAPLAPYRVSQERLESCVCTLASSSSARFVARLVSRRGFRPGRVLPGRQR</sequence>
<proteinExistence type="predicted"/>
<gene>
    <name evidence="2" type="ORF">PECAL_5P15080</name>
</gene>